<accession>A0A7W8AFV3</accession>
<comment type="caution">
    <text evidence="1">The sequence shown here is derived from an EMBL/GenBank/DDBJ whole genome shotgun (WGS) entry which is preliminary data.</text>
</comment>
<evidence type="ECO:0000313" key="1">
    <source>
        <dbReference type="EMBL" id="MBB5084306.1"/>
    </source>
</evidence>
<name>A0A7W8AFV3_9ACTN</name>
<dbReference type="RefSeq" id="WP_246510737.1">
    <property type="nucleotide sequence ID" value="NZ_JACHIN010000022.1"/>
</dbReference>
<organism evidence="1 2">
    <name type="scientific">Nonomuraea endophytica</name>
    <dbReference type="NCBI Taxonomy" id="714136"/>
    <lineage>
        <taxon>Bacteria</taxon>
        <taxon>Bacillati</taxon>
        <taxon>Actinomycetota</taxon>
        <taxon>Actinomycetes</taxon>
        <taxon>Streptosporangiales</taxon>
        <taxon>Streptosporangiaceae</taxon>
        <taxon>Nonomuraea</taxon>
    </lineage>
</organism>
<reference evidence="1 2" key="1">
    <citation type="submission" date="2020-08" db="EMBL/GenBank/DDBJ databases">
        <title>Genomic Encyclopedia of Type Strains, Phase IV (KMG-IV): sequencing the most valuable type-strain genomes for metagenomic binning, comparative biology and taxonomic classification.</title>
        <authorList>
            <person name="Goeker M."/>
        </authorList>
    </citation>
    <scope>NUCLEOTIDE SEQUENCE [LARGE SCALE GENOMIC DNA]</scope>
    <source>
        <strain evidence="1 2">DSM 45385</strain>
    </source>
</reference>
<protein>
    <submittedName>
        <fullName evidence="1">Uncharacterized protein</fullName>
    </submittedName>
</protein>
<gene>
    <name evidence="1" type="ORF">HNR40_009815</name>
</gene>
<sequence>MFVLITGVVEDDLGVPGRPYSLGGLQLAQALGDLQALAGLGRPAVRLHLTDRVTGVAHLLAAAQEA</sequence>
<dbReference type="Proteomes" id="UP000568380">
    <property type="component" value="Unassembled WGS sequence"/>
</dbReference>
<dbReference type="AlphaFoldDB" id="A0A7W8AFV3"/>
<evidence type="ECO:0000313" key="2">
    <source>
        <dbReference type="Proteomes" id="UP000568380"/>
    </source>
</evidence>
<keyword evidence="2" id="KW-1185">Reference proteome</keyword>
<proteinExistence type="predicted"/>
<dbReference type="EMBL" id="JACHIN010000022">
    <property type="protein sequence ID" value="MBB5084306.1"/>
    <property type="molecule type" value="Genomic_DNA"/>
</dbReference>